<evidence type="ECO:0000256" key="1">
    <source>
        <dbReference type="SAM" id="Phobius"/>
    </source>
</evidence>
<name>A0AAE3H406_9BACT</name>
<comment type="caution">
    <text evidence="2">The sequence shown here is derived from an EMBL/GenBank/DDBJ whole genome shotgun (WGS) entry which is preliminary data.</text>
</comment>
<accession>A0AAE3H406</accession>
<evidence type="ECO:0000313" key="3">
    <source>
        <dbReference type="Proteomes" id="UP001204144"/>
    </source>
</evidence>
<reference evidence="2 3" key="1">
    <citation type="submission" date="2018-11" db="EMBL/GenBank/DDBJ databases">
        <title>Novel bacteria species description.</title>
        <authorList>
            <person name="Han J.-H."/>
        </authorList>
    </citation>
    <scope>NUCLEOTIDE SEQUENCE [LARGE SCALE GENOMIC DNA]</scope>
    <source>
        <strain evidence="2 3">KCTC23259</strain>
    </source>
</reference>
<protein>
    <submittedName>
        <fullName evidence="2">PepSY domain-containing protein</fullName>
    </submittedName>
</protein>
<dbReference type="AlphaFoldDB" id="A0AAE3H406"/>
<keyword evidence="1" id="KW-0812">Transmembrane</keyword>
<dbReference type="InterPro" id="IPR005625">
    <property type="entry name" value="PepSY-ass_TM"/>
</dbReference>
<feature type="transmembrane region" description="Helical" evidence="1">
    <location>
        <begin position="20"/>
        <end position="40"/>
    </location>
</feature>
<evidence type="ECO:0000313" key="2">
    <source>
        <dbReference type="EMBL" id="MCP9762510.1"/>
    </source>
</evidence>
<organism evidence="2 3">
    <name type="scientific">Lacihabitans soyangensis</name>
    <dbReference type="NCBI Taxonomy" id="869394"/>
    <lineage>
        <taxon>Bacteria</taxon>
        <taxon>Pseudomonadati</taxon>
        <taxon>Bacteroidota</taxon>
        <taxon>Cytophagia</taxon>
        <taxon>Cytophagales</taxon>
        <taxon>Leadbetterellaceae</taxon>
        <taxon>Lacihabitans</taxon>
    </lineage>
</organism>
<proteinExistence type="predicted"/>
<feature type="transmembrane region" description="Helical" evidence="1">
    <location>
        <begin position="150"/>
        <end position="172"/>
    </location>
</feature>
<gene>
    <name evidence="2" type="ORF">EGI31_06050</name>
</gene>
<dbReference type="Proteomes" id="UP001204144">
    <property type="component" value="Unassembled WGS sequence"/>
</dbReference>
<keyword evidence="3" id="KW-1185">Reference proteome</keyword>
<keyword evidence="1" id="KW-0472">Membrane</keyword>
<keyword evidence="1" id="KW-1133">Transmembrane helix</keyword>
<dbReference type="EMBL" id="RJUF01000011">
    <property type="protein sequence ID" value="MCP9762510.1"/>
    <property type="molecule type" value="Genomic_DNA"/>
</dbReference>
<dbReference type="RefSeq" id="WP_255036281.1">
    <property type="nucleotide sequence ID" value="NZ_RJUF01000011.1"/>
</dbReference>
<dbReference type="Pfam" id="PF03929">
    <property type="entry name" value="PepSY_TM"/>
    <property type="match status" value="1"/>
</dbReference>
<sequence length="182" mass="20970">MQTSNLSKQTRFYRKIHKWLAVPMFLVMFVIGGTGLLLGWKKQTALLPKTQKGATENSGDWIKIDSLVSVAKAYSRDSLKKDDEIDRIDIRPQKGIAKIVFVNHFTELQLDCKTAEILSISTRKSDFIEKIHDGSIVDYFVKTSKDQFKLFYTTAASLSLILLSFSGFWLWYNPIRIKRNKK</sequence>